<dbReference type="GO" id="GO:0046872">
    <property type="term" value="F:metal ion binding"/>
    <property type="evidence" value="ECO:0007669"/>
    <property type="project" value="InterPro"/>
</dbReference>
<keyword evidence="1" id="KW-0732">Signal</keyword>
<reference evidence="3 4" key="1">
    <citation type="submission" date="2018-06" db="EMBL/GenBank/DDBJ databases">
        <authorList>
            <consortium name="Pathogen Informatics"/>
            <person name="Doyle S."/>
        </authorList>
    </citation>
    <scope>NUCLEOTIDE SEQUENCE [LARGE SCALE GENOMIC DNA]</scope>
    <source>
        <strain evidence="3 4">NCTC13456</strain>
    </source>
</reference>
<name>A0A376FYZ5_9FLAO</name>
<evidence type="ECO:0000259" key="2">
    <source>
        <dbReference type="Pfam" id="PF01676"/>
    </source>
</evidence>
<feature type="domain" description="Metalloenzyme" evidence="2">
    <location>
        <begin position="214"/>
        <end position="337"/>
    </location>
</feature>
<dbReference type="RefSeq" id="WP_114998606.1">
    <property type="nucleotide sequence ID" value="NZ_UFXS01000001.1"/>
</dbReference>
<accession>A0A376FYZ5</accession>
<organism evidence="3 4">
    <name type="scientific">Empedobacter falsenii</name>
    <dbReference type="NCBI Taxonomy" id="343874"/>
    <lineage>
        <taxon>Bacteria</taxon>
        <taxon>Pseudomonadati</taxon>
        <taxon>Bacteroidota</taxon>
        <taxon>Flavobacteriia</taxon>
        <taxon>Flavobacteriales</taxon>
        <taxon>Weeksellaceae</taxon>
        <taxon>Empedobacter</taxon>
    </lineage>
</organism>
<sequence length="350" mass="41058">MKYTFLILALCSNFLFAQEPKVILVTLDGVRWKEVFRGVEKSILNNKKYNSLIVQTNEKYWTEDSIKRRELLMPFTWKTIKEKGVILGNRDEQNFVNLTNKRLWSYPGYNEIITGKADDERIKNNKDIPNPNVSVFEIANQQKNLNNKVMAFGSWRMYTNIFNQELSKLLVNAGYQNSFNQNKSERELLIERFQLETPKQWWGTRFDIFTHEFALEAMKNQKPKLLFIGYGEADDYGHDEDYDQYITSINRNDRMIEELWNYVQSDPFYKDQTTIIVTTDHGRGNGNEWTDHNDEVKGSDEGFILMIGNGINPKNFKQNQTSINQIASTIADLMKVKTWNYKDSGKSLLK</sequence>
<dbReference type="Pfam" id="PF01676">
    <property type="entry name" value="Metalloenzyme"/>
    <property type="match status" value="1"/>
</dbReference>
<dbReference type="GO" id="GO:0003824">
    <property type="term" value="F:catalytic activity"/>
    <property type="evidence" value="ECO:0007669"/>
    <property type="project" value="InterPro"/>
</dbReference>
<dbReference type="InterPro" id="IPR017850">
    <property type="entry name" value="Alkaline_phosphatase_core_sf"/>
</dbReference>
<dbReference type="Gene3D" id="3.40.720.10">
    <property type="entry name" value="Alkaline Phosphatase, subunit A"/>
    <property type="match status" value="1"/>
</dbReference>
<dbReference type="SUPFAM" id="SSF53649">
    <property type="entry name" value="Alkaline phosphatase-like"/>
    <property type="match status" value="1"/>
</dbReference>
<evidence type="ECO:0000313" key="3">
    <source>
        <dbReference type="EMBL" id="STD53589.1"/>
    </source>
</evidence>
<evidence type="ECO:0000256" key="1">
    <source>
        <dbReference type="SAM" id="SignalP"/>
    </source>
</evidence>
<evidence type="ECO:0000313" key="4">
    <source>
        <dbReference type="Proteomes" id="UP000254737"/>
    </source>
</evidence>
<dbReference type="EMBL" id="UFXS01000001">
    <property type="protein sequence ID" value="STD53589.1"/>
    <property type="molecule type" value="Genomic_DNA"/>
</dbReference>
<dbReference type="InterPro" id="IPR006124">
    <property type="entry name" value="Metalloenzyme"/>
</dbReference>
<feature type="chain" id="PRO_5016730869" evidence="1">
    <location>
        <begin position="18"/>
        <end position="350"/>
    </location>
</feature>
<protein>
    <submittedName>
        <fullName evidence="3">Phosphopentomutase</fullName>
    </submittedName>
</protein>
<dbReference type="Proteomes" id="UP000254737">
    <property type="component" value="Unassembled WGS sequence"/>
</dbReference>
<proteinExistence type="predicted"/>
<feature type="signal peptide" evidence="1">
    <location>
        <begin position="1"/>
        <end position="17"/>
    </location>
</feature>
<dbReference type="AlphaFoldDB" id="A0A376FYZ5"/>
<dbReference type="STRING" id="343874.GCA_000805695_01502"/>
<gene>
    <name evidence="3" type="ORF">NCTC13456_00564</name>
</gene>